<reference evidence="1 2" key="1">
    <citation type="submission" date="2024-04" db="EMBL/GenBank/DDBJ databases">
        <title>Human intestinal bacterial collection.</title>
        <authorList>
            <person name="Pauvert C."/>
            <person name="Hitch T.C.A."/>
            <person name="Clavel T."/>
        </authorList>
    </citation>
    <scope>NUCLEOTIDE SEQUENCE [LARGE SCALE GENOMIC DNA]</scope>
    <source>
        <strain evidence="1 2">CLA-AA-H249</strain>
    </source>
</reference>
<name>A0ABV1IRG0_9FIRM</name>
<evidence type="ECO:0008006" key="3">
    <source>
        <dbReference type="Google" id="ProtNLM"/>
    </source>
</evidence>
<comment type="caution">
    <text evidence="1">The sequence shown here is derived from an EMBL/GenBank/DDBJ whole genome shotgun (WGS) entry which is preliminary data.</text>
</comment>
<gene>
    <name evidence="1" type="ORF">AAAU51_01245</name>
</gene>
<keyword evidence="2" id="KW-1185">Reference proteome</keyword>
<evidence type="ECO:0000313" key="2">
    <source>
        <dbReference type="Proteomes" id="UP001482154"/>
    </source>
</evidence>
<sequence>MNKELFREEIIYSVGDSNLEENSYEMIKDVIRNNHAVGFMTGHYDENLTITNVSGFLLYNLGYDYKEFMEITKGSLKNLFYGENRSFLEMM</sequence>
<proteinExistence type="predicted"/>
<dbReference type="Proteomes" id="UP001482154">
    <property type="component" value="Unassembled WGS sequence"/>
</dbReference>
<protein>
    <recommendedName>
        <fullName evidence="3">PAS domain-containing protein</fullName>
    </recommendedName>
</protein>
<evidence type="ECO:0000313" key="1">
    <source>
        <dbReference type="EMBL" id="MEQ2709810.1"/>
    </source>
</evidence>
<dbReference type="EMBL" id="JBBNIN010000001">
    <property type="protein sequence ID" value="MEQ2709810.1"/>
    <property type="molecule type" value="Genomic_DNA"/>
</dbReference>
<accession>A0ABV1IRG0</accession>
<dbReference type="RefSeq" id="WP_022374489.1">
    <property type="nucleotide sequence ID" value="NZ_JAOQJG010000005.1"/>
</dbReference>
<organism evidence="1 2">
    <name type="scientific">Anaerostipes amylophilus</name>
    <dbReference type="NCBI Taxonomy" id="2981779"/>
    <lineage>
        <taxon>Bacteria</taxon>
        <taxon>Bacillati</taxon>
        <taxon>Bacillota</taxon>
        <taxon>Clostridia</taxon>
        <taxon>Lachnospirales</taxon>
        <taxon>Lachnospiraceae</taxon>
        <taxon>Anaerostipes</taxon>
    </lineage>
</organism>